<accession>A3ZUW3</accession>
<keyword evidence="3" id="KW-0732">Signal</keyword>
<protein>
    <recommendedName>
        <fullName evidence="6">D-alanyl-D-alanine carboxypeptidase/D-alanyl-D-alanine-endopeptidase</fullName>
    </recommendedName>
</protein>
<dbReference type="Proteomes" id="UP000004358">
    <property type="component" value="Unassembled WGS sequence"/>
</dbReference>
<comment type="caution">
    <text evidence="4">The sequence shown here is derived from an EMBL/GenBank/DDBJ whole genome shotgun (WGS) entry which is preliminary data.</text>
</comment>
<dbReference type="InterPro" id="IPR012338">
    <property type="entry name" value="Beta-lactam/transpept-like"/>
</dbReference>
<dbReference type="EMBL" id="AANZ01000013">
    <property type="protein sequence ID" value="EAQ79699.1"/>
    <property type="molecule type" value="Genomic_DNA"/>
</dbReference>
<dbReference type="RefSeq" id="WP_002652769.1">
    <property type="nucleotide sequence ID" value="NZ_CH672376.1"/>
</dbReference>
<keyword evidence="2" id="KW-0378">Hydrolase</keyword>
<dbReference type="PANTHER" id="PTHR30023:SF0">
    <property type="entry name" value="PENICILLIN-SENSITIVE CARBOXYPEPTIDASE A"/>
    <property type="match status" value="1"/>
</dbReference>
<evidence type="ECO:0000313" key="4">
    <source>
        <dbReference type="EMBL" id="EAQ79699.1"/>
    </source>
</evidence>
<dbReference type="Gene3D" id="3.40.710.10">
    <property type="entry name" value="DD-peptidase/beta-lactamase superfamily"/>
    <property type="match status" value="2"/>
</dbReference>
<dbReference type="GO" id="GO:0004185">
    <property type="term" value="F:serine-type carboxypeptidase activity"/>
    <property type="evidence" value="ECO:0007669"/>
    <property type="project" value="InterPro"/>
</dbReference>
<dbReference type="Gene3D" id="3.50.80.20">
    <property type="entry name" value="D-Ala-D-Ala carboxypeptidase C, peptidase S13"/>
    <property type="match status" value="1"/>
</dbReference>
<feature type="chain" id="PRO_5002665155" description="D-alanyl-D-alanine carboxypeptidase/D-alanyl-D-alanine-endopeptidase" evidence="3">
    <location>
        <begin position="26"/>
        <end position="535"/>
    </location>
</feature>
<comment type="similarity">
    <text evidence="1">Belongs to the peptidase S13 family.</text>
</comment>
<dbReference type="PANTHER" id="PTHR30023">
    <property type="entry name" value="D-ALANYL-D-ALANINE CARBOXYPEPTIDASE"/>
    <property type="match status" value="1"/>
</dbReference>
<dbReference type="Pfam" id="PF02113">
    <property type="entry name" value="Peptidase_S13"/>
    <property type="match status" value="1"/>
</dbReference>
<evidence type="ECO:0000256" key="3">
    <source>
        <dbReference type="SAM" id="SignalP"/>
    </source>
</evidence>
<evidence type="ECO:0000256" key="2">
    <source>
        <dbReference type="ARBA" id="ARBA00022801"/>
    </source>
</evidence>
<dbReference type="STRING" id="314230.DSM3645_24360"/>
<evidence type="ECO:0008006" key="6">
    <source>
        <dbReference type="Google" id="ProtNLM"/>
    </source>
</evidence>
<reference evidence="4 5" key="1">
    <citation type="submission" date="2006-02" db="EMBL/GenBank/DDBJ databases">
        <authorList>
            <person name="Amann R."/>
            <person name="Ferriera S."/>
            <person name="Johnson J."/>
            <person name="Kravitz S."/>
            <person name="Halpern A."/>
            <person name="Remington K."/>
            <person name="Beeson K."/>
            <person name="Tran B."/>
            <person name="Rogers Y.-H."/>
            <person name="Friedman R."/>
            <person name="Venter J.C."/>
        </authorList>
    </citation>
    <scope>NUCLEOTIDE SEQUENCE [LARGE SCALE GENOMIC DNA]</scope>
    <source>
        <strain evidence="4 5">DSM 3645</strain>
    </source>
</reference>
<name>A3ZUW3_9BACT</name>
<dbReference type="AlphaFoldDB" id="A3ZUW3"/>
<gene>
    <name evidence="4" type="ORF">DSM3645_24360</name>
</gene>
<proteinExistence type="inferred from homology"/>
<dbReference type="eggNOG" id="COG2027">
    <property type="taxonomic scope" value="Bacteria"/>
</dbReference>
<dbReference type="OrthoDB" id="9802627at2"/>
<dbReference type="HOGENOM" id="CLU_017692_1_0_0"/>
<organism evidence="4 5">
    <name type="scientific">Blastopirellula marina DSM 3645</name>
    <dbReference type="NCBI Taxonomy" id="314230"/>
    <lineage>
        <taxon>Bacteria</taxon>
        <taxon>Pseudomonadati</taxon>
        <taxon>Planctomycetota</taxon>
        <taxon>Planctomycetia</taxon>
        <taxon>Pirellulales</taxon>
        <taxon>Pirellulaceae</taxon>
        <taxon>Blastopirellula</taxon>
    </lineage>
</organism>
<dbReference type="SUPFAM" id="SSF56601">
    <property type="entry name" value="beta-lactamase/transpeptidase-like"/>
    <property type="match status" value="1"/>
</dbReference>
<feature type="signal peptide" evidence="3">
    <location>
        <begin position="1"/>
        <end position="25"/>
    </location>
</feature>
<evidence type="ECO:0000256" key="1">
    <source>
        <dbReference type="ARBA" id="ARBA00006096"/>
    </source>
</evidence>
<sequence length="535" mass="57866">MHNFTQLVLTILPAIALSLTASVQAQVLLAPEVDAILQKPMYKDATWGLLVIDLETGDTVYSKNADKQLLIGSIRKLFSVGLALDQLGADYRFVTPIYRQGDVKDGVLTGNLILVASGDLSMGGRERADGTIEYTKFDHSESNALGNSILTKADPLAGYRSLAKQIAAAGIKRIEGDVIIDDRLFSPYEFREEFELRPIFVNDDLVDVMLRPGQVGESANVDWRPRSAAISLSPTLLTGKPGSELDIDYDPLPKCVGQSNCNVPLGGTLPVDLKPVLTGKWPLVRTVRITQPQNYARTVLIEELAKVGVVVTADKTAQNAANRLPARDSYQAEQQVAKLTSAKFDQYVEWILKVSYNIGADTSLLLYGVHNGVDTLESALKLEAKTLRAQFGISPSEIHFVDGSGGGVSSATPAAIGRLLSARAKLDNFPTFKKSLPQLGVNGSLATVNNYEKVEAIQGAKGNVWAKTGTYITLNDKGQMVVKAQGTAGYIDAASGRKFAFVLIVNDIGAISGIDDIVQVMQDEGEIAAWWWREN</sequence>
<dbReference type="GO" id="GO:0000270">
    <property type="term" value="P:peptidoglycan metabolic process"/>
    <property type="evidence" value="ECO:0007669"/>
    <property type="project" value="TreeGrafter"/>
</dbReference>
<dbReference type="InterPro" id="IPR000667">
    <property type="entry name" value="Peptidase_S13"/>
</dbReference>
<evidence type="ECO:0000313" key="5">
    <source>
        <dbReference type="Proteomes" id="UP000004358"/>
    </source>
</evidence>
<dbReference type="GO" id="GO:0006508">
    <property type="term" value="P:proteolysis"/>
    <property type="evidence" value="ECO:0007669"/>
    <property type="project" value="InterPro"/>
</dbReference>